<accession>A0ACC0V256</accession>
<organism evidence="1 2">
    <name type="scientific">Trichothecium roseum</name>
    <dbReference type="NCBI Taxonomy" id="47278"/>
    <lineage>
        <taxon>Eukaryota</taxon>
        <taxon>Fungi</taxon>
        <taxon>Dikarya</taxon>
        <taxon>Ascomycota</taxon>
        <taxon>Pezizomycotina</taxon>
        <taxon>Sordariomycetes</taxon>
        <taxon>Hypocreomycetidae</taxon>
        <taxon>Hypocreales</taxon>
        <taxon>Hypocreales incertae sedis</taxon>
        <taxon>Trichothecium</taxon>
    </lineage>
</organism>
<dbReference type="Proteomes" id="UP001163324">
    <property type="component" value="Chromosome 4"/>
</dbReference>
<protein>
    <submittedName>
        <fullName evidence="1">Uncharacterized protein</fullName>
    </submittedName>
</protein>
<evidence type="ECO:0000313" key="2">
    <source>
        <dbReference type="Proteomes" id="UP001163324"/>
    </source>
</evidence>
<comment type="caution">
    <text evidence="1">The sequence shown here is derived from an EMBL/GenBank/DDBJ whole genome shotgun (WGS) entry which is preliminary data.</text>
</comment>
<reference evidence="1" key="1">
    <citation type="submission" date="2022-10" db="EMBL/GenBank/DDBJ databases">
        <title>Complete Genome of Trichothecium roseum strain YXFP-22015, a Plant Pathogen Isolated from Citrus.</title>
        <authorList>
            <person name="Wang Y."/>
            <person name="Zhu L."/>
        </authorList>
    </citation>
    <scope>NUCLEOTIDE SEQUENCE</scope>
    <source>
        <strain evidence="1">YXFP-22015</strain>
    </source>
</reference>
<name>A0ACC0V256_9HYPO</name>
<proteinExistence type="predicted"/>
<dbReference type="EMBL" id="CM047943">
    <property type="protein sequence ID" value="KAI9899974.1"/>
    <property type="molecule type" value="Genomic_DNA"/>
</dbReference>
<gene>
    <name evidence="1" type="ORF">N3K66_004236</name>
</gene>
<evidence type="ECO:0000313" key="1">
    <source>
        <dbReference type="EMBL" id="KAI9899974.1"/>
    </source>
</evidence>
<sequence>MAAPPNTRRNTAYACSIFYLLTLPFLILVSVGNTHINGVLNGIYFFKLDVSQIIPISVANSQLLNSVARSLGLHDFYQVGLWNFCEGYNNEGVTFCSKPKSFYWFNPVEVLVSELLAGASIALPSEVNTILKLLRIGSRIMYAFFTAGTVVNFCLMFASPLVIRTRWFTLPIAVVAFISTILVGVAAIIATAISLTAKFALTAQDELNIQAEIGIKMMVFVWISAICTFIAFILHAAMGCCCRPQRLPKGGDSAGSYEMAPTEKSGSKLPGFMRRRRPAHTDGSDQPDVNVDVPDTASGGNSGGHGHGHGDGGGASGGHGGDGGGGGGGGNN</sequence>
<keyword evidence="2" id="KW-1185">Reference proteome</keyword>